<dbReference type="Proteomes" id="UP000256941">
    <property type="component" value="Unassembled WGS sequence"/>
</dbReference>
<evidence type="ECO:0000313" key="1">
    <source>
        <dbReference type="EMBL" id="REF68295.1"/>
    </source>
</evidence>
<dbReference type="AlphaFoldDB" id="A0A3D9XCJ1"/>
<dbReference type="EMBL" id="QTUJ01000003">
    <property type="protein sequence ID" value="REF68295.1"/>
    <property type="molecule type" value="Genomic_DNA"/>
</dbReference>
<comment type="caution">
    <text evidence="1">The sequence shown here is derived from an EMBL/GenBank/DDBJ whole genome shotgun (WGS) entry which is preliminary data.</text>
</comment>
<sequence>MTTAELTARRLANAATLATAFAEGRFRKVTVQEAWGLGWDAEADEPEIFTKGGLHAILSADRTEIQMMADDEGECWTIQIASGEFCPA</sequence>
<gene>
    <name evidence="1" type="ORF">BDD41_3334</name>
</gene>
<organism evidence="1 2">
    <name type="scientific">Paracoccus versutus</name>
    <name type="common">Thiobacillus versutus</name>
    <dbReference type="NCBI Taxonomy" id="34007"/>
    <lineage>
        <taxon>Bacteria</taxon>
        <taxon>Pseudomonadati</taxon>
        <taxon>Pseudomonadota</taxon>
        <taxon>Alphaproteobacteria</taxon>
        <taxon>Rhodobacterales</taxon>
        <taxon>Paracoccaceae</taxon>
        <taxon>Paracoccus</taxon>
    </lineage>
</organism>
<accession>A0A3D9XCJ1</accession>
<dbReference type="RefSeq" id="WP_028714421.1">
    <property type="nucleotide sequence ID" value="NZ_CP038197.1"/>
</dbReference>
<proteinExistence type="predicted"/>
<reference evidence="1 2" key="1">
    <citation type="submission" date="2018-08" db="EMBL/GenBank/DDBJ databases">
        <title>Genomic Encyclopedia of Archaeal and Bacterial Type Strains, Phase II (KMG-II): from individual species to whole genera.</title>
        <authorList>
            <person name="Goeker M."/>
        </authorList>
    </citation>
    <scope>NUCLEOTIDE SEQUENCE [LARGE SCALE GENOMIC DNA]</scope>
    <source>
        <strain evidence="1 2">DSM 17099</strain>
    </source>
</reference>
<protein>
    <submittedName>
        <fullName evidence="1">Uncharacterized protein</fullName>
    </submittedName>
</protein>
<evidence type="ECO:0000313" key="2">
    <source>
        <dbReference type="Proteomes" id="UP000256941"/>
    </source>
</evidence>
<name>A0A3D9XCJ1_PARVE</name>